<reference evidence="1" key="1">
    <citation type="submission" date="2014-11" db="EMBL/GenBank/DDBJ databases">
        <authorList>
            <person name="Amaro Gonzalez C."/>
        </authorList>
    </citation>
    <scope>NUCLEOTIDE SEQUENCE</scope>
</reference>
<protein>
    <submittedName>
        <fullName evidence="1">Uncharacterized protein</fullName>
    </submittedName>
</protein>
<sequence>MYYMIRNEDAAAMNINNQRGLKKKLFKYNPLENILITHLCFHTSEGYAETLSGIWKRGVRFHGE</sequence>
<reference evidence="1" key="2">
    <citation type="journal article" date="2015" name="Fish Shellfish Immunol.">
        <title>Early steps in the European eel (Anguilla anguilla)-Vibrio vulnificus interaction in the gills: Role of the RtxA13 toxin.</title>
        <authorList>
            <person name="Callol A."/>
            <person name="Pajuelo D."/>
            <person name="Ebbesson L."/>
            <person name="Teles M."/>
            <person name="MacKenzie S."/>
            <person name="Amaro C."/>
        </authorList>
    </citation>
    <scope>NUCLEOTIDE SEQUENCE</scope>
</reference>
<evidence type="ECO:0000313" key="1">
    <source>
        <dbReference type="EMBL" id="JAH94913.1"/>
    </source>
</evidence>
<proteinExistence type="predicted"/>
<dbReference type="AlphaFoldDB" id="A0A0E9WZQ5"/>
<dbReference type="EMBL" id="GBXM01013664">
    <property type="protein sequence ID" value="JAH94913.1"/>
    <property type="molecule type" value="Transcribed_RNA"/>
</dbReference>
<name>A0A0E9WZQ5_ANGAN</name>
<accession>A0A0E9WZQ5</accession>
<organism evidence="1">
    <name type="scientific">Anguilla anguilla</name>
    <name type="common">European freshwater eel</name>
    <name type="synonym">Muraena anguilla</name>
    <dbReference type="NCBI Taxonomy" id="7936"/>
    <lineage>
        <taxon>Eukaryota</taxon>
        <taxon>Metazoa</taxon>
        <taxon>Chordata</taxon>
        <taxon>Craniata</taxon>
        <taxon>Vertebrata</taxon>
        <taxon>Euteleostomi</taxon>
        <taxon>Actinopterygii</taxon>
        <taxon>Neopterygii</taxon>
        <taxon>Teleostei</taxon>
        <taxon>Anguilliformes</taxon>
        <taxon>Anguillidae</taxon>
        <taxon>Anguilla</taxon>
    </lineage>
</organism>